<protein>
    <submittedName>
        <fullName evidence="1">Uncharacterized protein</fullName>
    </submittedName>
</protein>
<evidence type="ECO:0000313" key="2">
    <source>
        <dbReference type="Proteomes" id="UP001268819"/>
    </source>
</evidence>
<dbReference type="EMBL" id="JAVDSG010000001">
    <property type="protein sequence ID" value="MDR6598175.1"/>
    <property type="molecule type" value="Genomic_DNA"/>
</dbReference>
<evidence type="ECO:0000313" key="1">
    <source>
        <dbReference type="EMBL" id="MDR6598175.1"/>
    </source>
</evidence>
<gene>
    <name evidence="1" type="ORF">J2S66_006559</name>
</gene>
<reference evidence="1 2" key="1">
    <citation type="submission" date="2023-07" db="EMBL/GenBank/DDBJ databases">
        <title>Sequencing the genomes of 1000 actinobacteria strains.</title>
        <authorList>
            <person name="Klenk H.-P."/>
        </authorList>
    </citation>
    <scope>NUCLEOTIDE SEQUENCE [LARGE SCALE GENOMIC DNA]</scope>
    <source>
        <strain evidence="1 2">DSM 43749</strain>
    </source>
</reference>
<keyword evidence="2" id="KW-1185">Reference proteome</keyword>
<accession>A0ABU1Q5K9</accession>
<proteinExistence type="predicted"/>
<comment type="caution">
    <text evidence="1">The sequence shown here is derived from an EMBL/GenBank/DDBJ whole genome shotgun (WGS) entry which is preliminary data.</text>
</comment>
<sequence>MGKKVKKKCCRSTPRCERCPVLAMKKKGKGG</sequence>
<dbReference type="Proteomes" id="UP001268819">
    <property type="component" value="Unassembled WGS sequence"/>
</dbReference>
<name>A0ABU1Q5K9_9PSEU</name>
<organism evidence="1 2">
    <name type="scientific">Saccharothrix longispora</name>
    <dbReference type="NCBI Taxonomy" id="33920"/>
    <lineage>
        <taxon>Bacteria</taxon>
        <taxon>Bacillati</taxon>
        <taxon>Actinomycetota</taxon>
        <taxon>Actinomycetes</taxon>
        <taxon>Pseudonocardiales</taxon>
        <taxon>Pseudonocardiaceae</taxon>
        <taxon>Saccharothrix</taxon>
    </lineage>
</organism>